<gene>
    <name evidence="2" type="ORF">Pmar_PMAR023043</name>
</gene>
<evidence type="ECO:0000313" key="3">
    <source>
        <dbReference type="Proteomes" id="UP000007800"/>
    </source>
</evidence>
<dbReference type="EMBL" id="GG682149">
    <property type="protein sequence ID" value="EER03745.1"/>
    <property type="molecule type" value="Genomic_DNA"/>
</dbReference>
<reference evidence="2 3" key="1">
    <citation type="submission" date="2008-07" db="EMBL/GenBank/DDBJ databases">
        <authorList>
            <person name="El-Sayed N."/>
            <person name="Caler E."/>
            <person name="Inman J."/>
            <person name="Amedeo P."/>
            <person name="Hass B."/>
            <person name="Wortman J."/>
        </authorList>
    </citation>
    <scope>NUCLEOTIDE SEQUENCE [LARGE SCALE GENOMIC DNA]</scope>
    <source>
        <strain evidence="3">ATCC 50983 / TXsc</strain>
    </source>
</reference>
<dbReference type="InParanoid" id="C5LHZ1"/>
<dbReference type="GeneID" id="9048238"/>
<dbReference type="Proteomes" id="UP000007800">
    <property type="component" value="Unassembled WGS sequence"/>
</dbReference>
<dbReference type="OMA" id="HADSLMT"/>
<evidence type="ECO:0000256" key="1">
    <source>
        <dbReference type="SAM" id="MobiDB-lite"/>
    </source>
</evidence>
<name>C5LHZ1_PERM5</name>
<feature type="region of interest" description="Disordered" evidence="1">
    <location>
        <begin position="46"/>
        <end position="86"/>
    </location>
</feature>
<organism evidence="3">
    <name type="scientific">Perkinsus marinus (strain ATCC 50983 / TXsc)</name>
    <dbReference type="NCBI Taxonomy" id="423536"/>
    <lineage>
        <taxon>Eukaryota</taxon>
        <taxon>Sar</taxon>
        <taxon>Alveolata</taxon>
        <taxon>Perkinsozoa</taxon>
        <taxon>Perkinsea</taxon>
        <taxon>Perkinsida</taxon>
        <taxon>Perkinsidae</taxon>
        <taxon>Perkinsus</taxon>
    </lineage>
</organism>
<keyword evidence="3" id="KW-1185">Reference proteome</keyword>
<sequence>MHADSLMTSPELWAKLVATKGVGLTETEQEQIVKELDCERARNLKAQQELHRKREKVNRGKEMMREREKKAKEDKMAAEMEERQQRRKEELKIWFEKKDIENRERLARERAQIRALQDAKRAKKERERERQELFDKEREIRLRRRRGRRVVHKSSPMTVLTLSGGVASAPVIGSDLEVRKDHHGLNVGKTEPLFPEGKRQIGPQSAGAVNSMLEEPRTQLDTEESSYLVPLPRRETARVKKLKKFFKSTEDAFAT</sequence>
<evidence type="ECO:0000313" key="2">
    <source>
        <dbReference type="EMBL" id="EER03745.1"/>
    </source>
</evidence>
<accession>C5LHZ1</accession>
<proteinExistence type="predicted"/>
<dbReference type="RefSeq" id="XP_002771929.1">
    <property type="nucleotide sequence ID" value="XM_002771883.1"/>
</dbReference>
<protein>
    <submittedName>
        <fullName evidence="2">Uncharacterized protein</fullName>
    </submittedName>
</protein>
<dbReference type="OrthoDB" id="10267313at2759"/>
<dbReference type="AlphaFoldDB" id="C5LHZ1"/>